<dbReference type="CDD" id="cd01127">
    <property type="entry name" value="TrwB_TraG_TraD_VirD4"/>
    <property type="match status" value="1"/>
</dbReference>
<dbReference type="STRING" id="526226.Gbro_2193"/>
<evidence type="ECO:0000313" key="21">
    <source>
        <dbReference type="Proteomes" id="UP000001219"/>
    </source>
</evidence>
<dbReference type="InterPro" id="IPR036388">
    <property type="entry name" value="WH-like_DNA-bd_sf"/>
</dbReference>
<dbReference type="Pfam" id="PF01580">
    <property type="entry name" value="FtsK_SpoIIIE"/>
    <property type="match status" value="1"/>
</dbReference>
<dbReference type="SUPFAM" id="SSF52540">
    <property type="entry name" value="P-loop containing nucleoside triphosphate hydrolases"/>
    <property type="match status" value="1"/>
</dbReference>
<dbReference type="RefSeq" id="WP_012833996.1">
    <property type="nucleotide sequence ID" value="NC_013441.1"/>
</dbReference>
<evidence type="ECO:0000256" key="1">
    <source>
        <dbReference type="ARBA" id="ARBA00004651"/>
    </source>
</evidence>
<name>D0LBM7_GORB4</name>
<dbReference type="Proteomes" id="UP000001219">
    <property type="component" value="Chromosome"/>
</dbReference>
<dbReference type="InterPro" id="IPR050206">
    <property type="entry name" value="FtsK/SpoIIIE/SftA"/>
</dbReference>
<dbReference type="GO" id="GO:0005524">
    <property type="term" value="F:ATP binding"/>
    <property type="evidence" value="ECO:0007669"/>
    <property type="project" value="UniProtKB-UniRule"/>
</dbReference>
<protein>
    <recommendedName>
        <fullName evidence="3">DNA translocase FtsK</fullName>
    </recommendedName>
</protein>
<evidence type="ECO:0000256" key="8">
    <source>
        <dbReference type="ARBA" id="ARBA00022829"/>
    </source>
</evidence>
<dbReference type="InterPro" id="IPR002543">
    <property type="entry name" value="FtsK_dom"/>
</dbReference>
<comment type="subunit">
    <text evidence="15">Homohexamer. Forms a ring that surrounds DNA.</text>
</comment>
<evidence type="ECO:0000256" key="5">
    <source>
        <dbReference type="ARBA" id="ARBA00022618"/>
    </source>
</evidence>
<gene>
    <name evidence="20" type="ordered locus">Gbro_2193</name>
</gene>
<evidence type="ECO:0000259" key="19">
    <source>
        <dbReference type="PROSITE" id="PS50901"/>
    </source>
</evidence>
<evidence type="ECO:0000256" key="10">
    <source>
        <dbReference type="ARBA" id="ARBA00022989"/>
    </source>
</evidence>
<evidence type="ECO:0000256" key="3">
    <source>
        <dbReference type="ARBA" id="ARBA00020887"/>
    </source>
</evidence>
<keyword evidence="9 16" id="KW-0067">ATP-binding</keyword>
<evidence type="ECO:0000256" key="17">
    <source>
        <dbReference type="SAM" id="MobiDB-lite"/>
    </source>
</evidence>
<comment type="function">
    <text evidence="14">Essential cell division protein that coordinates cell division and chromosome segregation. The N-terminus is involved in assembly of the cell-division machinery. The C-terminus functions as a DNA motor that moves dsDNA in an ATP-dependent manner towards the dif recombination site, which is located within the replication terminus region. Required for activation of the Xer recombinase, allowing activation of chromosome unlinking by recombination.</text>
</comment>
<keyword evidence="5 20" id="KW-0132">Cell division</keyword>
<feature type="compositionally biased region" description="Low complexity" evidence="17">
    <location>
        <begin position="1"/>
        <end position="73"/>
    </location>
</feature>
<dbReference type="Gene3D" id="3.40.50.300">
    <property type="entry name" value="P-loop containing nucleotide triphosphate hydrolases"/>
    <property type="match status" value="1"/>
</dbReference>
<dbReference type="GO" id="GO:0007059">
    <property type="term" value="P:chromosome segregation"/>
    <property type="evidence" value="ECO:0007669"/>
    <property type="project" value="UniProtKB-KW"/>
</dbReference>
<feature type="compositionally biased region" description="Acidic residues" evidence="17">
    <location>
        <begin position="368"/>
        <end position="388"/>
    </location>
</feature>
<dbReference type="eggNOG" id="COG1674">
    <property type="taxonomic scope" value="Bacteria"/>
</dbReference>
<dbReference type="PANTHER" id="PTHR22683:SF41">
    <property type="entry name" value="DNA TRANSLOCASE FTSK"/>
    <property type="match status" value="1"/>
</dbReference>
<evidence type="ECO:0000256" key="11">
    <source>
        <dbReference type="ARBA" id="ARBA00023125"/>
    </source>
</evidence>
<keyword evidence="12 18" id="KW-0472">Membrane</keyword>
<feature type="region of interest" description="Disordered" evidence="17">
    <location>
        <begin position="1"/>
        <end position="86"/>
    </location>
</feature>
<keyword evidence="10 18" id="KW-1133">Transmembrane helix</keyword>
<dbReference type="InterPro" id="IPR025199">
    <property type="entry name" value="FtsK_4TM"/>
</dbReference>
<evidence type="ECO:0000256" key="12">
    <source>
        <dbReference type="ARBA" id="ARBA00023136"/>
    </source>
</evidence>
<keyword evidence="4" id="KW-1003">Cell membrane</keyword>
<proteinExistence type="inferred from homology"/>
<feature type="region of interest" description="Disordered" evidence="17">
    <location>
        <begin position="459"/>
        <end position="542"/>
    </location>
</feature>
<accession>D0LBM7</accession>
<dbReference type="PANTHER" id="PTHR22683">
    <property type="entry name" value="SPORULATION PROTEIN RELATED"/>
    <property type="match status" value="1"/>
</dbReference>
<dbReference type="InterPro" id="IPR018541">
    <property type="entry name" value="Ftsk_gamma"/>
</dbReference>
<dbReference type="FunFam" id="3.40.50.300:FF:000209">
    <property type="entry name" value="Cell division protein FtsK"/>
    <property type="match status" value="1"/>
</dbReference>
<feature type="compositionally biased region" description="Low complexity" evidence="17">
    <location>
        <begin position="484"/>
        <end position="507"/>
    </location>
</feature>
<dbReference type="GO" id="GO:0005886">
    <property type="term" value="C:plasma membrane"/>
    <property type="evidence" value="ECO:0007669"/>
    <property type="project" value="UniProtKB-SubCell"/>
</dbReference>
<dbReference type="PROSITE" id="PS50901">
    <property type="entry name" value="FTSK"/>
    <property type="match status" value="1"/>
</dbReference>
<dbReference type="FunFam" id="1.10.10.10:FF:000236">
    <property type="entry name" value="Cell division protein FtsK"/>
    <property type="match status" value="1"/>
</dbReference>
<keyword evidence="21" id="KW-1185">Reference proteome</keyword>
<dbReference type="GO" id="GO:0003677">
    <property type="term" value="F:DNA binding"/>
    <property type="evidence" value="ECO:0007669"/>
    <property type="project" value="UniProtKB-KW"/>
</dbReference>
<dbReference type="Gene3D" id="1.10.10.10">
    <property type="entry name" value="Winged helix-like DNA-binding domain superfamily/Winged helix DNA-binding domain"/>
    <property type="match status" value="1"/>
</dbReference>
<keyword evidence="8" id="KW-0159">Chromosome partition</keyword>
<evidence type="ECO:0000256" key="13">
    <source>
        <dbReference type="ARBA" id="ARBA00023306"/>
    </source>
</evidence>
<dbReference type="KEGG" id="gbr:Gbro_2193"/>
<comment type="similarity">
    <text evidence="2">Belongs to the FtsK/SpoIIIE/SftA family.</text>
</comment>
<sequence length="1015" mass="106263">MASRASTGSRASASRGRTTGSAGTSRGKTSGAKSGRGGSASTSKRSSAGSARTTAQRGTSSGRGRQSRPQSARTQANRGAVAESADLHRRSIAASGAAAVGKGIGAGWSLLAKGVGSAARAGSGVGRGPRVEGRAGRAGEISARLDEEDVFDDDYDDFDDAEYDSDFADAGTAGDDAEPAARRVARQGADRGRPAGHSHRRDGVALGLLAFALVVGASVWFGAAGPVGAFVDALVRAVIGSLAVVTPVALVALAIMLMRRPPAPESRARYIGGGLLVVLPVLGLIHLIAGAPVDLPGRSHAAGFLGFAMGTPLTNGVSPWVSVPILLLCTAFGVLILSGRTVREVVDGVAGYLGLGVGPGGDRAWDADPADDDFPENDYSADPDDDYDDPRWADAPRTPLTAGEVRDRARSSDPYENYPPDVPASRRRSSSRRPAAPSSAAGDALTEDLFGQMGDATTEQLAGGPAASAPTDPIVDDSDTGAGRSTPARRTPRTPRSPSKPRASAEPEPQPAVPEAEGDYRLPPSSLLLDGDPPKQGSRSNDDMIDRITGVLEQFKIDAAVTGYTRGPTVTRYEVELGPGVKVEKITALQRNIAYAVATDNVRLLAPIPGKSAVGIEVPNSDREMVRLADVLNASSTRKDKHPLVIGLGKDIEGDFVSANLAKMPHLLVAGSTGSGKSSFVNSMLVSLLTRATPDQVRMILIDPKMVELTPYEGIPHLITPIITQPKKAAAALAWLVEEMEQRYQDMKASRVRHIDDFNTKVRSGEITTPLGSERVYKPYPYILAIVDELADLMMTAPRDVEDAIVRITQKARAAGIHLVLATQRPSVDVVTGLIKTNVPSRLAFATSSLTDSRVILDQPGAEKLIGMGDGLFLPMGANKPIRMQGAYITDEEITAVVDFSREQADPEYTEGVTTAKAGDKKEIDGDIGGDLDDLLQAIELVVSSQFGSTSMLQRKLRVGFAKAGRLMDLMETRGVVGPSEGSKAREVLVKPEDLAGVIASITGGGDDQAGDSPD</sequence>
<feature type="compositionally biased region" description="Low complexity" evidence="17">
    <location>
        <begin position="432"/>
        <end position="441"/>
    </location>
</feature>
<feature type="binding site" evidence="16">
    <location>
        <begin position="671"/>
        <end position="678"/>
    </location>
    <ligand>
        <name>ATP</name>
        <dbReference type="ChEBI" id="CHEBI:30616"/>
    </ligand>
</feature>
<dbReference type="GO" id="GO:0051301">
    <property type="term" value="P:cell division"/>
    <property type="evidence" value="ECO:0007669"/>
    <property type="project" value="UniProtKB-KW"/>
</dbReference>
<dbReference type="EMBL" id="CP001802">
    <property type="protein sequence ID" value="ACY21441.1"/>
    <property type="molecule type" value="Genomic_DNA"/>
</dbReference>
<evidence type="ECO:0000256" key="16">
    <source>
        <dbReference type="PROSITE-ProRule" id="PRU00289"/>
    </source>
</evidence>
<evidence type="ECO:0000256" key="2">
    <source>
        <dbReference type="ARBA" id="ARBA00006474"/>
    </source>
</evidence>
<comment type="subcellular location">
    <subcellularLocation>
        <location evidence="1">Cell membrane</location>
        <topology evidence="1">Multi-pass membrane protein</topology>
    </subcellularLocation>
</comment>
<feature type="transmembrane region" description="Helical" evidence="18">
    <location>
        <begin position="233"/>
        <end position="258"/>
    </location>
</feature>
<keyword evidence="11" id="KW-0238">DNA-binding</keyword>
<evidence type="ECO:0000256" key="4">
    <source>
        <dbReference type="ARBA" id="ARBA00022475"/>
    </source>
</evidence>
<reference evidence="20 21" key="2">
    <citation type="journal article" date="2010" name="Stand. Genomic Sci.">
        <title>Complete genome sequence of Gordonia bronchialis type strain (3410).</title>
        <authorList>
            <person name="Ivanova N."/>
            <person name="Sikorski J."/>
            <person name="Jando M."/>
            <person name="Lapidus A."/>
            <person name="Nolan M."/>
            <person name="Lucas S."/>
            <person name="Del Rio T.G."/>
            <person name="Tice H."/>
            <person name="Copeland A."/>
            <person name="Cheng J.F."/>
            <person name="Chen F."/>
            <person name="Bruce D."/>
            <person name="Goodwin L."/>
            <person name="Pitluck S."/>
            <person name="Mavromatis K."/>
            <person name="Ovchinnikova G."/>
            <person name="Pati A."/>
            <person name="Chen A."/>
            <person name="Palaniappan K."/>
            <person name="Land M."/>
            <person name="Hauser L."/>
            <person name="Chang Y.J."/>
            <person name="Jeffries C.D."/>
            <person name="Chain P."/>
            <person name="Saunders E."/>
            <person name="Han C."/>
            <person name="Detter J.C."/>
            <person name="Brettin T."/>
            <person name="Rohde M."/>
            <person name="Goker M."/>
            <person name="Bristow J."/>
            <person name="Eisen J.A."/>
            <person name="Markowitz V."/>
            <person name="Hugenholtz P."/>
            <person name="Klenk H.P."/>
            <person name="Kyrpides N.C."/>
        </authorList>
    </citation>
    <scope>NUCLEOTIDE SEQUENCE [LARGE SCALE GENOMIC DNA]</scope>
    <source>
        <strain evidence="21">ATCC 25592 / DSM 43247 / BCRC 13721 / JCM 3198 / KCTC 3076 / NBRC 16047 / NCTC 10667</strain>
    </source>
</reference>
<reference evidence="21" key="1">
    <citation type="submission" date="2009-10" db="EMBL/GenBank/DDBJ databases">
        <title>The complete chromosome of Gordonia bronchialis DSM 43247.</title>
        <authorList>
            <consortium name="US DOE Joint Genome Institute (JGI-PGF)"/>
            <person name="Lucas S."/>
            <person name="Copeland A."/>
            <person name="Lapidus A."/>
            <person name="Glavina del Rio T."/>
            <person name="Dalin E."/>
            <person name="Tice H."/>
            <person name="Bruce D."/>
            <person name="Goodwin L."/>
            <person name="Pitluck S."/>
            <person name="Kyrpides N."/>
            <person name="Mavromatis K."/>
            <person name="Ivanova N."/>
            <person name="Ovchinnikova G."/>
            <person name="Saunders E."/>
            <person name="Brettin T."/>
            <person name="Detter J.C."/>
            <person name="Han C."/>
            <person name="Larimer F."/>
            <person name="Land M."/>
            <person name="Hauser L."/>
            <person name="Markowitz V."/>
            <person name="Cheng J.-F."/>
            <person name="Hugenholtz P."/>
            <person name="Woyke T."/>
            <person name="Wu D."/>
            <person name="Jando M."/>
            <person name="Schneider S."/>
            <person name="Goeker M."/>
            <person name="Klenk H.-P."/>
            <person name="Eisen J.A."/>
        </authorList>
    </citation>
    <scope>NUCLEOTIDE SEQUENCE [LARGE SCALE GENOMIC DNA]</scope>
    <source>
        <strain evidence="21">ATCC 25592 / DSM 43247 / BCRC 13721 / JCM 3198 / KCTC 3076 / NBRC 16047 / NCTC 10667</strain>
    </source>
</reference>
<evidence type="ECO:0000256" key="14">
    <source>
        <dbReference type="ARBA" id="ARBA00024986"/>
    </source>
</evidence>
<dbReference type="InterPro" id="IPR036390">
    <property type="entry name" value="WH_DNA-bd_sf"/>
</dbReference>
<organism evidence="20 21">
    <name type="scientific">Gordonia bronchialis (strain ATCC 25592 / DSM 43247 / BCRC 13721 / JCM 3198 / KCTC 3076 / NBRC 16047 / NCTC 10667)</name>
    <name type="common">Rhodococcus bronchialis</name>
    <dbReference type="NCBI Taxonomy" id="526226"/>
    <lineage>
        <taxon>Bacteria</taxon>
        <taxon>Bacillati</taxon>
        <taxon>Actinomycetota</taxon>
        <taxon>Actinomycetes</taxon>
        <taxon>Mycobacteriales</taxon>
        <taxon>Gordoniaceae</taxon>
        <taxon>Gordonia</taxon>
    </lineage>
</organism>
<dbReference type="AlphaFoldDB" id="D0LBM7"/>
<keyword evidence="13" id="KW-0131">Cell cycle</keyword>
<feature type="compositionally biased region" description="Low complexity" evidence="17">
    <location>
        <begin position="522"/>
        <end position="531"/>
    </location>
</feature>
<evidence type="ECO:0000256" key="15">
    <source>
        <dbReference type="ARBA" id="ARBA00025923"/>
    </source>
</evidence>
<feature type="region of interest" description="Disordered" evidence="17">
    <location>
        <begin position="169"/>
        <end position="199"/>
    </location>
</feature>
<dbReference type="Pfam" id="PF17854">
    <property type="entry name" value="FtsK_alpha"/>
    <property type="match status" value="1"/>
</dbReference>
<keyword evidence="6 18" id="KW-0812">Transmembrane</keyword>
<evidence type="ECO:0000256" key="7">
    <source>
        <dbReference type="ARBA" id="ARBA00022741"/>
    </source>
</evidence>
<evidence type="ECO:0000256" key="9">
    <source>
        <dbReference type="ARBA" id="ARBA00022840"/>
    </source>
</evidence>
<keyword evidence="7 16" id="KW-0547">Nucleotide-binding</keyword>
<dbReference type="Pfam" id="PF13491">
    <property type="entry name" value="FtsK_4TM"/>
    <property type="match status" value="1"/>
</dbReference>
<dbReference type="Gene3D" id="3.30.980.40">
    <property type="match status" value="1"/>
</dbReference>
<feature type="transmembrane region" description="Helical" evidence="18">
    <location>
        <begin position="270"/>
        <end position="289"/>
    </location>
</feature>
<dbReference type="InterPro" id="IPR027417">
    <property type="entry name" value="P-loop_NTPase"/>
</dbReference>
<dbReference type="InterPro" id="IPR041027">
    <property type="entry name" value="FtsK_alpha"/>
</dbReference>
<evidence type="ECO:0000256" key="18">
    <source>
        <dbReference type="SAM" id="Phobius"/>
    </source>
</evidence>
<feature type="compositionally biased region" description="Basic and acidic residues" evidence="17">
    <location>
        <begin position="404"/>
        <end position="413"/>
    </location>
</feature>
<dbReference type="SUPFAM" id="SSF46785">
    <property type="entry name" value="Winged helix' DNA-binding domain"/>
    <property type="match status" value="1"/>
</dbReference>
<feature type="region of interest" description="Disordered" evidence="17">
    <location>
        <begin position="361"/>
        <end position="444"/>
    </location>
</feature>
<feature type="domain" description="FtsK" evidence="19">
    <location>
        <begin position="654"/>
        <end position="854"/>
    </location>
</feature>
<dbReference type="Pfam" id="PF09397">
    <property type="entry name" value="FtsK_gamma"/>
    <property type="match status" value="1"/>
</dbReference>
<evidence type="ECO:0000313" key="20">
    <source>
        <dbReference type="EMBL" id="ACY21441.1"/>
    </source>
</evidence>
<dbReference type="SMART" id="SM00843">
    <property type="entry name" value="Ftsk_gamma"/>
    <property type="match status" value="1"/>
</dbReference>
<dbReference type="HOGENOM" id="CLU_001981_2_1_11"/>
<feature type="transmembrane region" description="Helical" evidence="18">
    <location>
        <begin position="203"/>
        <end position="221"/>
    </location>
</feature>
<evidence type="ECO:0000256" key="6">
    <source>
        <dbReference type="ARBA" id="ARBA00022692"/>
    </source>
</evidence>